<keyword evidence="3 6" id="KW-0472">Membrane</keyword>
<dbReference type="OrthoDB" id="8741746at2759"/>
<name>A0A226ML63_CALSU</name>
<dbReference type="PANTHER" id="PTHR12080">
    <property type="entry name" value="SIGNALING LYMPHOCYTIC ACTIVATION MOLECULE"/>
    <property type="match status" value="1"/>
</dbReference>
<evidence type="ECO:0000259" key="7">
    <source>
        <dbReference type="PROSITE" id="PS50835"/>
    </source>
</evidence>
<protein>
    <recommendedName>
        <fullName evidence="7">Ig-like domain-containing protein</fullName>
    </recommendedName>
</protein>
<dbReference type="InterPro" id="IPR007110">
    <property type="entry name" value="Ig-like_dom"/>
</dbReference>
<comment type="caution">
    <text evidence="8">The sequence shown here is derived from an EMBL/GenBank/DDBJ whole genome shotgun (WGS) entry which is preliminary data.</text>
</comment>
<comment type="subcellular location">
    <subcellularLocation>
        <location evidence="1">Membrane</location>
    </subcellularLocation>
</comment>
<dbReference type="InterPro" id="IPR015631">
    <property type="entry name" value="CD2/SLAM_rcpt"/>
</dbReference>
<evidence type="ECO:0000256" key="4">
    <source>
        <dbReference type="ARBA" id="ARBA00023180"/>
    </source>
</evidence>
<evidence type="ECO:0000256" key="6">
    <source>
        <dbReference type="SAM" id="Phobius"/>
    </source>
</evidence>
<dbReference type="SUPFAM" id="SSF48726">
    <property type="entry name" value="Immunoglobulin"/>
    <property type="match status" value="2"/>
</dbReference>
<gene>
    <name evidence="8" type="ORF">ASZ78_012129</name>
</gene>
<feature type="transmembrane region" description="Helical" evidence="6">
    <location>
        <begin position="277"/>
        <end position="295"/>
    </location>
</feature>
<dbReference type="AlphaFoldDB" id="A0A226ML63"/>
<evidence type="ECO:0000256" key="2">
    <source>
        <dbReference type="ARBA" id="ARBA00022729"/>
    </source>
</evidence>
<dbReference type="Proteomes" id="UP000198323">
    <property type="component" value="Unassembled WGS sequence"/>
</dbReference>
<evidence type="ECO:0000313" key="9">
    <source>
        <dbReference type="Proteomes" id="UP000198323"/>
    </source>
</evidence>
<reference evidence="8 9" key="1">
    <citation type="submission" date="2016-07" db="EMBL/GenBank/DDBJ databases">
        <title>Disparate Historic Effective Population Sizes Predicted by Modern Levels of Genome Diversity for the Scaled Quail (Callipepla squamata) and the Northern Bobwhite (Colinus virginianus): Inferences from First and Second Generation Draft Genome Assemblies for Sympatric New World Quail.</title>
        <authorList>
            <person name="Oldeschulte D.L."/>
            <person name="Halley Y.A."/>
            <person name="Bhattarai E.K."/>
            <person name="Brashear W.A."/>
            <person name="Hill J."/>
            <person name="Metz R.P."/>
            <person name="Johnson C.D."/>
            <person name="Rollins D."/>
            <person name="Peterson M.J."/>
            <person name="Bickhart D.M."/>
            <person name="Decker J.E."/>
            <person name="Seabury C.M."/>
        </authorList>
    </citation>
    <scope>NUCLEOTIDE SEQUENCE [LARGE SCALE GENOMIC DNA]</scope>
    <source>
        <strain evidence="8 9">Texas</strain>
        <tissue evidence="8">Leg muscle</tissue>
    </source>
</reference>
<dbReference type="Gene3D" id="2.60.40.10">
    <property type="entry name" value="Immunoglobulins"/>
    <property type="match status" value="2"/>
</dbReference>
<dbReference type="PROSITE" id="PS50835">
    <property type="entry name" value="IG_LIKE"/>
    <property type="match status" value="1"/>
</dbReference>
<accession>A0A226ML63</accession>
<dbReference type="InterPro" id="IPR036179">
    <property type="entry name" value="Ig-like_dom_sf"/>
</dbReference>
<evidence type="ECO:0000256" key="3">
    <source>
        <dbReference type="ARBA" id="ARBA00023136"/>
    </source>
</evidence>
<dbReference type="STRING" id="9009.A0A226ML63"/>
<keyword evidence="9" id="KW-1185">Reference proteome</keyword>
<keyword evidence="6" id="KW-0812">Transmembrane</keyword>
<feature type="compositionally biased region" description="Polar residues" evidence="5">
    <location>
        <begin position="352"/>
        <end position="372"/>
    </location>
</feature>
<feature type="region of interest" description="Disordered" evidence="5">
    <location>
        <begin position="306"/>
        <end position="375"/>
    </location>
</feature>
<feature type="domain" description="Ig-like" evidence="7">
    <location>
        <begin position="107"/>
        <end position="185"/>
    </location>
</feature>
<dbReference type="GO" id="GO:0016020">
    <property type="term" value="C:membrane"/>
    <property type="evidence" value="ECO:0007669"/>
    <property type="project" value="UniProtKB-SubCell"/>
</dbReference>
<evidence type="ECO:0000313" key="8">
    <source>
        <dbReference type="EMBL" id="OXB55880.1"/>
    </source>
</evidence>
<evidence type="ECO:0000256" key="1">
    <source>
        <dbReference type="ARBA" id="ARBA00004370"/>
    </source>
</evidence>
<dbReference type="PANTHER" id="PTHR12080:SF55">
    <property type="entry name" value="LYMPHOCYTE FUNCTION-ASSOCIATED ANTIGEN 3"/>
    <property type="match status" value="1"/>
</dbReference>
<feature type="compositionally biased region" description="Low complexity" evidence="5">
    <location>
        <begin position="314"/>
        <end position="324"/>
    </location>
</feature>
<evidence type="ECO:0000256" key="5">
    <source>
        <dbReference type="SAM" id="MobiDB-lite"/>
    </source>
</evidence>
<feature type="transmembrane region" description="Helical" evidence="6">
    <location>
        <begin position="202"/>
        <end position="222"/>
    </location>
</feature>
<dbReference type="EMBL" id="MCFN01000686">
    <property type="protein sequence ID" value="OXB55880.1"/>
    <property type="molecule type" value="Genomic_DNA"/>
</dbReference>
<keyword evidence="6" id="KW-1133">Transmembrane helix</keyword>
<dbReference type="InterPro" id="IPR013783">
    <property type="entry name" value="Ig-like_fold"/>
</dbReference>
<feature type="non-terminal residue" evidence="8">
    <location>
        <position position="1"/>
    </location>
</feature>
<keyword evidence="2" id="KW-0732">Signal</keyword>
<organism evidence="8 9">
    <name type="scientific">Callipepla squamata</name>
    <name type="common">Scaled quail</name>
    <dbReference type="NCBI Taxonomy" id="9009"/>
    <lineage>
        <taxon>Eukaryota</taxon>
        <taxon>Metazoa</taxon>
        <taxon>Chordata</taxon>
        <taxon>Craniata</taxon>
        <taxon>Vertebrata</taxon>
        <taxon>Euteleostomi</taxon>
        <taxon>Archelosauria</taxon>
        <taxon>Archosauria</taxon>
        <taxon>Dinosauria</taxon>
        <taxon>Saurischia</taxon>
        <taxon>Theropoda</taxon>
        <taxon>Coelurosauria</taxon>
        <taxon>Aves</taxon>
        <taxon>Neognathae</taxon>
        <taxon>Galloanserae</taxon>
        <taxon>Galliformes</taxon>
        <taxon>Odontophoridae</taxon>
        <taxon>Callipepla</taxon>
    </lineage>
</organism>
<proteinExistence type="predicted"/>
<keyword evidence="4" id="KW-0325">Glycoprotein</keyword>
<sequence>GFFSSVCASNGMDVAGAEGKSVTFQLQNLTGGVLTWSFRGETIFVVEWGTPPKLLFSDKSYTSRVAFSNNGSDLTISQLRRSDAGTYLAKGDEFKVVFTLHVYRELPEPTVSCTGWNCSAEGCHYALHCSVDPSEDSSFLWSYNEQPESEGSELVVVVERLHPEDPDPLPYTCTVQNPVSSRSTTVFPSALCAGTFASNPTIIIAGLVIGLFLLLAIIIIVLKLQGTATEYMTVYAEVGAVQQTGDEKTSSEAPGCREQEKSPYETVGNALGFPIRYWSPVIFVVLALLVLFFTYRRTKGKGELPPCASFGLNTEPSESQTSSQEELRRSDNPPPQELSKITPCQPAPNPEQPSQGYHITTSMGQEPKTPQSLVPMKKPFGASTRAWRCFGLSHCNPRGVAPQILQPLTNPTTSLARLRDEYWW</sequence>